<dbReference type="Proteomes" id="UP000479226">
    <property type="component" value="Unassembled WGS sequence"/>
</dbReference>
<proteinExistence type="predicted"/>
<gene>
    <name evidence="1" type="ORF">G6N77_18650</name>
</gene>
<sequence>MGTQNDPPVVPALWIRHDSDILQLWWDRLCTEMGPVPASRYAGGLFDQDRRRPIAQWYNPALNAALLVAIETGPEWPVQRFAVFYAPPGRGFTKVHMNNHEWFTRTPKKSPTEEEAFAAAVRSAEEFLQVEMDFI</sequence>
<evidence type="ECO:0000313" key="2">
    <source>
        <dbReference type="Proteomes" id="UP000479226"/>
    </source>
</evidence>
<comment type="caution">
    <text evidence="1">The sequence shown here is derived from an EMBL/GenBank/DDBJ whole genome shotgun (WGS) entry which is preliminary data.</text>
</comment>
<accession>A0ABX0DFR7</accession>
<name>A0ABX0DFR7_9MICC</name>
<dbReference type="RefSeq" id="WP_165183671.1">
    <property type="nucleotide sequence ID" value="NZ_JAAKZI010000052.1"/>
</dbReference>
<keyword evidence="2" id="KW-1185">Reference proteome</keyword>
<protein>
    <submittedName>
        <fullName evidence="1">Uncharacterized protein</fullName>
    </submittedName>
</protein>
<evidence type="ECO:0000313" key="1">
    <source>
        <dbReference type="EMBL" id="NGN85463.1"/>
    </source>
</evidence>
<reference evidence="1 2" key="1">
    <citation type="submission" date="2020-02" db="EMBL/GenBank/DDBJ databases">
        <title>Genome sequence of the type strain DSM 27180 of Arthrobacter silviterrae.</title>
        <authorList>
            <person name="Gao J."/>
            <person name="Sun J."/>
        </authorList>
    </citation>
    <scope>NUCLEOTIDE SEQUENCE [LARGE SCALE GENOMIC DNA]</scope>
    <source>
        <strain evidence="1 2">DSM 27180</strain>
    </source>
</reference>
<dbReference type="EMBL" id="JAAKZI010000052">
    <property type="protein sequence ID" value="NGN85463.1"/>
    <property type="molecule type" value="Genomic_DNA"/>
</dbReference>
<organism evidence="1 2">
    <name type="scientific">Arthrobacter silviterrae</name>
    <dbReference type="NCBI Taxonomy" id="2026658"/>
    <lineage>
        <taxon>Bacteria</taxon>
        <taxon>Bacillati</taxon>
        <taxon>Actinomycetota</taxon>
        <taxon>Actinomycetes</taxon>
        <taxon>Micrococcales</taxon>
        <taxon>Micrococcaceae</taxon>
        <taxon>Arthrobacter</taxon>
    </lineage>
</organism>